<dbReference type="Pfam" id="PF00669">
    <property type="entry name" value="Flagellin_N"/>
    <property type="match status" value="1"/>
</dbReference>
<dbReference type="EMBL" id="UGPG01000001">
    <property type="protein sequence ID" value="STY43964.1"/>
    <property type="molecule type" value="Genomic_DNA"/>
</dbReference>
<dbReference type="AlphaFoldDB" id="A0A378MDS1"/>
<feature type="domain" description="Flagellin C-terminal" evidence="6">
    <location>
        <begin position="205"/>
        <end position="289"/>
    </location>
</feature>
<dbReference type="GO" id="GO:0009288">
    <property type="term" value="C:bacterial-type flagellum"/>
    <property type="evidence" value="ECO:0007669"/>
    <property type="project" value="UniProtKB-SubCell"/>
</dbReference>
<dbReference type="Proteomes" id="UP000254879">
    <property type="component" value="Unassembled WGS sequence"/>
</dbReference>
<evidence type="ECO:0000259" key="6">
    <source>
        <dbReference type="Pfam" id="PF00700"/>
    </source>
</evidence>
<dbReference type="SUPFAM" id="SSF64518">
    <property type="entry name" value="Phase 1 flagellin"/>
    <property type="match status" value="1"/>
</dbReference>
<evidence type="ECO:0000256" key="1">
    <source>
        <dbReference type="ARBA" id="ARBA00005709"/>
    </source>
</evidence>
<keyword evidence="4" id="KW-0964">Secreted</keyword>
<proteinExistence type="inferred from homology"/>
<gene>
    <name evidence="7" type="primary">hag</name>
    <name evidence="7" type="ORF">NCTC10815_01273</name>
</gene>
<sequence>MQVNTNIISLKTQEYLRKNNEGMNQAQERLASGKRINSSVDDAAGLAVVTRMNAKSTGLDTASKNSSQGVDLLQTADSALSSMTSILQRMRQLSVQASNGTFSAEDRGQYSKEFGSLIKELSHVADSTNYNNINLLDGSAATVAVQASDKANDTISIDLFDASALKDTDIAVTAVAADGTETAATVAGYEGLSVGTAANAQQATQAIDSLINSISDGRAVLGAGMSRLNYNISNVNSQSIATKQSASSIQDADMAAEMSEQTKYKILTQTSISMLSQANQTPQMLTQLING</sequence>
<feature type="domain" description="Flagellin N-terminal" evidence="5">
    <location>
        <begin position="3"/>
        <end position="140"/>
    </location>
</feature>
<keyword evidence="3 4" id="KW-0975">Bacterial flagellum</keyword>
<comment type="subcellular location">
    <subcellularLocation>
        <location evidence="4">Secreted</location>
    </subcellularLocation>
    <subcellularLocation>
        <location evidence="4">Bacterial flagellum</location>
    </subcellularLocation>
</comment>
<evidence type="ECO:0000256" key="2">
    <source>
        <dbReference type="ARBA" id="ARBA00020110"/>
    </source>
</evidence>
<keyword evidence="7" id="KW-0966">Cell projection</keyword>
<dbReference type="InterPro" id="IPR001492">
    <property type="entry name" value="Flagellin"/>
</dbReference>
<evidence type="ECO:0000256" key="4">
    <source>
        <dbReference type="RuleBase" id="RU362073"/>
    </source>
</evidence>
<dbReference type="Gene3D" id="1.20.1330.10">
    <property type="entry name" value="f41 fragment of flagellin, N-terminal domain"/>
    <property type="match status" value="1"/>
</dbReference>
<comment type="function">
    <text evidence="4">Flagellin is the subunit protein which polymerizes to form the filaments of bacterial flagella.</text>
</comment>
<evidence type="ECO:0000313" key="8">
    <source>
        <dbReference type="Proteomes" id="UP000254879"/>
    </source>
</evidence>
<dbReference type="PANTHER" id="PTHR42792">
    <property type="entry name" value="FLAGELLIN"/>
    <property type="match status" value="1"/>
</dbReference>
<dbReference type="NCBIfam" id="NF009447">
    <property type="entry name" value="PRK12805.1"/>
    <property type="match status" value="1"/>
</dbReference>
<dbReference type="Gene3D" id="6.10.10.10">
    <property type="entry name" value="Flagellar export chaperone, C-terminal domain"/>
    <property type="match status" value="1"/>
</dbReference>
<evidence type="ECO:0000313" key="7">
    <source>
        <dbReference type="EMBL" id="STY43964.1"/>
    </source>
</evidence>
<protein>
    <recommendedName>
        <fullName evidence="2 4">Flagellin</fullName>
    </recommendedName>
</protein>
<reference evidence="7 8" key="1">
    <citation type="submission" date="2018-06" db="EMBL/GenBank/DDBJ databases">
        <authorList>
            <consortium name="Pathogen Informatics"/>
            <person name="Doyle S."/>
        </authorList>
    </citation>
    <scope>NUCLEOTIDE SEQUENCE [LARGE SCALE GENOMIC DNA]</scope>
    <source>
        <strain evidence="8">NCTC 10815</strain>
    </source>
</reference>
<name>A0A378MDS1_LISGR</name>
<dbReference type="Pfam" id="PF00700">
    <property type="entry name" value="Flagellin_C"/>
    <property type="match status" value="1"/>
</dbReference>
<dbReference type="InterPro" id="IPR001029">
    <property type="entry name" value="Flagellin_N"/>
</dbReference>
<keyword evidence="7" id="KW-0969">Cilium</keyword>
<dbReference type="InterPro" id="IPR042187">
    <property type="entry name" value="Flagellin_C_sub2"/>
</dbReference>
<keyword evidence="7" id="KW-0282">Flagellum</keyword>
<dbReference type="GO" id="GO:0005576">
    <property type="term" value="C:extracellular region"/>
    <property type="evidence" value="ECO:0007669"/>
    <property type="project" value="UniProtKB-SubCell"/>
</dbReference>
<dbReference type="PANTHER" id="PTHR42792:SF2">
    <property type="entry name" value="FLAGELLIN"/>
    <property type="match status" value="1"/>
</dbReference>
<dbReference type="InterPro" id="IPR046358">
    <property type="entry name" value="Flagellin_C"/>
</dbReference>
<evidence type="ECO:0000259" key="5">
    <source>
        <dbReference type="Pfam" id="PF00669"/>
    </source>
</evidence>
<evidence type="ECO:0000256" key="3">
    <source>
        <dbReference type="ARBA" id="ARBA00023143"/>
    </source>
</evidence>
<organism evidence="7 8">
    <name type="scientific">Listeria grayi</name>
    <name type="common">Listeria murrayi</name>
    <dbReference type="NCBI Taxonomy" id="1641"/>
    <lineage>
        <taxon>Bacteria</taxon>
        <taxon>Bacillati</taxon>
        <taxon>Bacillota</taxon>
        <taxon>Bacilli</taxon>
        <taxon>Bacillales</taxon>
        <taxon>Listeriaceae</taxon>
        <taxon>Listeria</taxon>
    </lineage>
</organism>
<dbReference type="PRINTS" id="PR00207">
    <property type="entry name" value="FLAGELLIN"/>
</dbReference>
<dbReference type="RefSeq" id="WP_115345804.1">
    <property type="nucleotide sequence ID" value="NZ_UGPG01000001.1"/>
</dbReference>
<dbReference type="GO" id="GO:0005198">
    <property type="term" value="F:structural molecule activity"/>
    <property type="evidence" value="ECO:0007669"/>
    <property type="project" value="UniProtKB-UniRule"/>
</dbReference>
<accession>A0A378MDS1</accession>
<comment type="similarity">
    <text evidence="1 4">Belongs to the bacterial flagellin family.</text>
</comment>